<evidence type="ECO:0000256" key="1">
    <source>
        <dbReference type="SAM" id="Coils"/>
    </source>
</evidence>
<protein>
    <submittedName>
        <fullName evidence="2">Chromosome segregation protein SMC-like</fullName>
    </submittedName>
</protein>
<dbReference type="Gene3D" id="3.40.50.300">
    <property type="entry name" value="P-loop containing nucleotide triphosphate hydrolases"/>
    <property type="match status" value="1"/>
</dbReference>
<evidence type="ECO:0000313" key="3">
    <source>
        <dbReference type="Proteomes" id="UP000196230"/>
    </source>
</evidence>
<gene>
    <name evidence="2" type="ORF">FM125_09585</name>
</gene>
<name>A0A1R4JMY7_9MICC</name>
<dbReference type="SUPFAM" id="SSF52540">
    <property type="entry name" value="P-loop containing nucleoside triphosphate hydrolases"/>
    <property type="match status" value="1"/>
</dbReference>
<accession>A0A1R4JMY7</accession>
<feature type="coiled-coil region" evidence="1">
    <location>
        <begin position="325"/>
        <end position="395"/>
    </location>
</feature>
<dbReference type="EMBL" id="FUKP01000063">
    <property type="protein sequence ID" value="SJN33410.1"/>
    <property type="molecule type" value="Genomic_DNA"/>
</dbReference>
<feature type="coiled-coil region" evidence="1">
    <location>
        <begin position="799"/>
        <end position="833"/>
    </location>
</feature>
<dbReference type="RefSeq" id="WP_245829945.1">
    <property type="nucleotide sequence ID" value="NZ_FUKP01000063.1"/>
</dbReference>
<organism evidence="2 3">
    <name type="scientific">Micrococcus lylae</name>
    <dbReference type="NCBI Taxonomy" id="1273"/>
    <lineage>
        <taxon>Bacteria</taxon>
        <taxon>Bacillati</taxon>
        <taxon>Actinomycetota</taxon>
        <taxon>Actinomycetes</taxon>
        <taxon>Micrococcales</taxon>
        <taxon>Micrococcaceae</taxon>
        <taxon>Micrococcus</taxon>
    </lineage>
</organism>
<dbReference type="CDD" id="cd00267">
    <property type="entry name" value="ABC_ATPase"/>
    <property type="match status" value="1"/>
</dbReference>
<proteinExistence type="predicted"/>
<reference evidence="2 3" key="1">
    <citation type="submission" date="2017-02" db="EMBL/GenBank/DDBJ databases">
        <authorList>
            <person name="Peterson S.W."/>
        </authorList>
    </citation>
    <scope>NUCLEOTIDE SEQUENCE [LARGE SCALE GENOMIC DNA]</scope>
    <source>
        <strain evidence="2 3">2B3F</strain>
    </source>
</reference>
<dbReference type="InterPro" id="IPR027417">
    <property type="entry name" value="P-loop_NTPase"/>
</dbReference>
<dbReference type="AlphaFoldDB" id="A0A1R4JMY7"/>
<sequence length="1118" mass="126228">MSTLQMTDQKAFELGPQLDVPPVEPAPPRQWRLASVQIANWGTMDGRIYRFPVSRRGHLITGPSGSGKSSVLDAIASVLTPDKWLKFNQAAQAGGERAATRSVVSYVRGAWTRQQDEQEDRVVSAYLRPRATWSGVVLTYRDGTGGVVSLARLFFLRGTSMSSADMRDLCLLERSEVDLAELQTLIDDGIKTRRVQDRWPKAVVTTNGTHGKFYARLRSVFGMRDDAALRLLHRTQSAKGLDSLDQLFRHHMLEVPQTFEMADKAVEEFGALRTAYEHVTDLRQQRDHLLQVRTVADEYETALSDTERLRRLQEAIHPYRQSRELENLRREVQQVRGSLRGLRARQEEARAALERAEQRRAGTMLALHQAGGGQVEELRRQISAEEEQRQDRERRHAVLLSRLSEAGLEAVPGSVAEFGELHAMIETDLARNPEHAGPTHEQFDERSRLKEAVAELDEDINALRRVRSSVPRRLLDVRKALAEHLSVPCESLPFAAELLEVSEEHREWTGAIERVLAPLSLTLLVPTRLLARAQEWIDGRHLGVRLRFDEVSARSVSVPPARSQDSLVHKVTVKRGEFHDWLQARLVDRFDLACVTSAAELARHERAVTLAGQVKHGRGRFEKDDRFRVDDRSRWVLGDPAAKLEVLVAARQARTEELSRAEEAVDRALHLADSERQRRAALKAVLETEWKDVDREGPTRRIAELQARIKELSSVDSDLEQARLRNDEAEEAWREARETAREADVAVDFAEKTERELTGQVKELTAVCAQHEPLDDALRADLDTRFRAVRRSSSPNALADAAESVRHEVTAQAEQAQTEAARAAQRCTMLTTEFSRQWASAAADASPGVEDRGSYLAILERIIGQGLPDHEERFQTLLHDRSSVLFGELHSAIRSAPGDITDRVERINTSLRRSPFDEGRFLRLRVRTRRTETVTQFLRDLSTAATHAWEDDTLEDAERRYAALASIMDRLASSDHVDRSWRRQCLDTREHVTFLAEEIDAAGEVHATYDSGAAMSGGQQQKLVVFCLAAALRYQLAAPEDPLPVYGTVVLDEAFDKADARYTRMAMDVFVEFGFQMVLATPQKLLQTIEPYVGGITTVENPTRRLTRLADITWEDDK</sequence>
<dbReference type="Pfam" id="PF13555">
    <property type="entry name" value="AAA_29"/>
    <property type="match status" value="1"/>
</dbReference>
<evidence type="ECO:0000313" key="2">
    <source>
        <dbReference type="EMBL" id="SJN33410.1"/>
    </source>
</evidence>
<feature type="coiled-coil region" evidence="1">
    <location>
        <begin position="702"/>
        <end position="739"/>
    </location>
</feature>
<dbReference type="Pfam" id="PF13558">
    <property type="entry name" value="SbcC_Walker_B"/>
    <property type="match status" value="1"/>
</dbReference>
<dbReference type="Proteomes" id="UP000196230">
    <property type="component" value="Unassembled WGS sequence"/>
</dbReference>
<keyword evidence="1" id="KW-0175">Coiled coil</keyword>